<dbReference type="OrthoDB" id="5405281at2"/>
<sequence length="604" mass="66703">MEIKKTFCSYIAASIICSLYSMSVTGAETENIASPDFAFANTSLSYGDNGYQEDPLGMIRAFDGNPYTSWHPALREDSWLGQLFPEAMAVTGYSVKGNIEHFKIQASHDGIAWQTLDTQREQTISSQLTYFTIPEEKVGAYQYYRLYTIGDNYSANINMLELYGHRGESSGGVPEDVTMPQFASASSNAWVMTDTAFEYLPNLHTLAFDNISGGYNFSENTYWRPVSQNNEWLAQSFTRPQRIVSYTLEAPSQYMAPEHWLLQASIDGSTWLTLDERQNQELGKEKQSYEIAFEQQGSYPYYRLYFPSNVKPIGVSEVELLAAGATAAPVPQDDAVMVVIRDAFGDAPWYEEGSHGGFVMAIAQGHYNAELDVDESVEFRTSNINDDRRDSAPIDLSEEAFKADVINMSSSSTTYDAGKKAVKSLNDYYPQQPLKITSAGNASTVCTAEAAELGRQVGLSASALEAHFAGVPQSEWEHYYKACDMTVVAAIDAQQEESWIVVAGYMGDPYRPQKPLGILKDRGVVAPYKIDGRDGTSFSAPYVSALAAMILQRAPELTASEVAAIIFATADDLGEPGVDEVWGHGRVNPARAMQYMDEQGYGYP</sequence>
<dbReference type="STRING" id="658445.H744_1c1666"/>
<dbReference type="InterPro" id="IPR023828">
    <property type="entry name" value="Peptidase_S8_Ser-AS"/>
</dbReference>
<dbReference type="Gene3D" id="2.60.120.260">
    <property type="entry name" value="Galactose-binding domain-like"/>
    <property type="match status" value="2"/>
</dbReference>
<evidence type="ECO:0000259" key="5">
    <source>
        <dbReference type="PROSITE" id="PS50022"/>
    </source>
</evidence>
<reference evidence="6 7" key="1">
    <citation type="submission" date="2013-05" db="EMBL/GenBank/DDBJ databases">
        <title>Complete genome sequence of the lipase-producing bacterium Photobacterium gaetbulicola Gung47.</title>
        <authorList>
            <person name="Kim Y.-O."/>
        </authorList>
    </citation>
    <scope>NUCLEOTIDE SEQUENCE [LARGE SCALE GENOMIC DNA]</scope>
    <source>
        <strain evidence="6 7">Gung47</strain>
    </source>
</reference>
<keyword evidence="3" id="KW-0720">Serine protease</keyword>
<dbReference type="InterPro" id="IPR008979">
    <property type="entry name" value="Galactose-bd-like_sf"/>
</dbReference>
<dbReference type="InterPro" id="IPR000421">
    <property type="entry name" value="FA58C"/>
</dbReference>
<evidence type="ECO:0000256" key="4">
    <source>
        <dbReference type="SAM" id="SignalP"/>
    </source>
</evidence>
<dbReference type="GO" id="GO:0006508">
    <property type="term" value="P:proteolysis"/>
    <property type="evidence" value="ECO:0007669"/>
    <property type="project" value="UniProtKB-KW"/>
</dbReference>
<dbReference type="AlphaFoldDB" id="A0A0C5WNP7"/>
<dbReference type="PROSITE" id="PS00138">
    <property type="entry name" value="SUBTILASE_SER"/>
    <property type="match status" value="1"/>
</dbReference>
<dbReference type="GO" id="GO:0004252">
    <property type="term" value="F:serine-type endopeptidase activity"/>
    <property type="evidence" value="ECO:0007669"/>
    <property type="project" value="InterPro"/>
</dbReference>
<feature type="signal peptide" evidence="4">
    <location>
        <begin position="1"/>
        <end position="26"/>
    </location>
</feature>
<dbReference type="Proteomes" id="UP000032303">
    <property type="component" value="Chromosome 1"/>
</dbReference>
<dbReference type="PROSITE" id="PS50022">
    <property type="entry name" value="FA58C_3"/>
    <property type="match status" value="1"/>
</dbReference>
<dbReference type="PATRIC" id="fig|658445.3.peg.1800"/>
<proteinExistence type="predicted"/>
<organism evidence="6 7">
    <name type="scientific">Photobacterium gaetbulicola Gung47</name>
    <dbReference type="NCBI Taxonomy" id="658445"/>
    <lineage>
        <taxon>Bacteria</taxon>
        <taxon>Pseudomonadati</taxon>
        <taxon>Pseudomonadota</taxon>
        <taxon>Gammaproteobacteria</taxon>
        <taxon>Vibrionales</taxon>
        <taxon>Vibrionaceae</taxon>
        <taxon>Photobacterium</taxon>
    </lineage>
</organism>
<evidence type="ECO:0000256" key="1">
    <source>
        <dbReference type="ARBA" id="ARBA00022670"/>
    </source>
</evidence>
<dbReference type="InterPro" id="IPR000209">
    <property type="entry name" value="Peptidase_S8/S53_dom"/>
</dbReference>
<dbReference type="SUPFAM" id="SSF49785">
    <property type="entry name" value="Galactose-binding domain-like"/>
    <property type="match status" value="2"/>
</dbReference>
<protein>
    <recommendedName>
        <fullName evidence="5">F5/8 type C domain-containing protein</fullName>
    </recommendedName>
</protein>
<keyword evidence="2" id="KW-0378">Hydrolase</keyword>
<evidence type="ECO:0000313" key="7">
    <source>
        <dbReference type="Proteomes" id="UP000032303"/>
    </source>
</evidence>
<name>A0A0C5WNP7_9GAMM</name>
<keyword evidence="1" id="KW-0645">Protease</keyword>
<feature type="domain" description="F5/8 type C" evidence="5">
    <location>
        <begin position="27"/>
        <end position="165"/>
    </location>
</feature>
<feature type="chain" id="PRO_5002184522" description="F5/8 type C domain-containing protein" evidence="4">
    <location>
        <begin position="27"/>
        <end position="604"/>
    </location>
</feature>
<dbReference type="Gene3D" id="3.40.50.200">
    <property type="entry name" value="Peptidase S8/S53 domain"/>
    <property type="match status" value="1"/>
</dbReference>
<dbReference type="InterPro" id="IPR036852">
    <property type="entry name" value="Peptidase_S8/S53_dom_sf"/>
</dbReference>
<evidence type="ECO:0000256" key="3">
    <source>
        <dbReference type="ARBA" id="ARBA00022825"/>
    </source>
</evidence>
<dbReference type="SUPFAM" id="SSF52743">
    <property type="entry name" value="Subtilisin-like"/>
    <property type="match status" value="1"/>
</dbReference>
<dbReference type="EMBL" id="CP005973">
    <property type="protein sequence ID" value="AJR06684.1"/>
    <property type="molecule type" value="Genomic_DNA"/>
</dbReference>
<gene>
    <name evidence="6" type="ORF">H744_1c1666</name>
</gene>
<dbReference type="Pfam" id="PF00082">
    <property type="entry name" value="Peptidase_S8"/>
    <property type="match status" value="1"/>
</dbReference>
<dbReference type="HOGENOM" id="CLU_451887_0_0_6"/>
<accession>A0A0C5WNP7</accession>
<evidence type="ECO:0000313" key="6">
    <source>
        <dbReference type="EMBL" id="AJR06684.1"/>
    </source>
</evidence>
<keyword evidence="7" id="KW-1185">Reference proteome</keyword>
<dbReference type="KEGG" id="pgb:H744_1c1666"/>
<evidence type="ECO:0000256" key="2">
    <source>
        <dbReference type="ARBA" id="ARBA00022801"/>
    </source>
</evidence>
<keyword evidence="4" id="KW-0732">Signal</keyword>